<feature type="region of interest" description="Disordered" evidence="1">
    <location>
        <begin position="271"/>
        <end position="291"/>
    </location>
</feature>
<dbReference type="PANTHER" id="PTHR47272">
    <property type="entry name" value="DDE_TNP_1_7 DOMAIN-CONTAINING PROTEIN"/>
    <property type="match status" value="1"/>
</dbReference>
<dbReference type="PANTHER" id="PTHR47272:SF2">
    <property type="entry name" value="PIGGYBAC TRANSPOSABLE ELEMENT-DERIVED PROTEIN 3-LIKE"/>
    <property type="match status" value="1"/>
</dbReference>
<accession>A0ABM5JYM5</accession>
<protein>
    <recommendedName>
        <fullName evidence="2">PiggyBac transposable element-derived protein domain-containing protein</fullName>
    </recommendedName>
</protein>
<proteinExistence type="predicted"/>
<dbReference type="GeneID" id="126882258"/>
<evidence type="ECO:0000259" key="2">
    <source>
        <dbReference type="Pfam" id="PF13843"/>
    </source>
</evidence>
<keyword evidence="4" id="KW-1185">Reference proteome</keyword>
<reference evidence="3" key="1">
    <citation type="submission" date="2025-05" db="UniProtKB">
        <authorList>
            <consortium name="EnsemblMetazoa"/>
        </authorList>
    </citation>
    <scope>IDENTIFICATION</scope>
</reference>
<sequence>MGIKFFVLCDSNGYAYRFEIYHGAGDNLIIPGTPDLGASSNVVIGLSQTIPNFRHHILYFKNFYTSLPLLIYLRARGIYSLGTVRANRIPNCKLPLDTDIAKEKRGYSIEYVGCSQGVDITTVLWNDNKPVRLMSSYVGIEPFARTNPNISQAKAPRYVRKEKTFVEVDVPQIIKEYNRRMGGVDSMDSIMGRYHIRAKTRDAMTRLFYHLVDMAATNAYFLYRRIQAERSNDSSDIDIGEEKLMDLPDFRDEIAAGLCACQDKRTVGRPSLVTNASQPSTSQIGRRAQHPVQDVRYDKIDHFTTWVSADKKESVNFAKSHKLSPSV</sequence>
<evidence type="ECO:0000313" key="3">
    <source>
        <dbReference type="EnsemblMetazoa" id="XP_050503041.1"/>
    </source>
</evidence>
<evidence type="ECO:0000256" key="1">
    <source>
        <dbReference type="SAM" id="MobiDB-lite"/>
    </source>
</evidence>
<organism evidence="3 4">
    <name type="scientific">Diabrotica virgifera virgifera</name>
    <name type="common">western corn rootworm</name>
    <dbReference type="NCBI Taxonomy" id="50390"/>
    <lineage>
        <taxon>Eukaryota</taxon>
        <taxon>Metazoa</taxon>
        <taxon>Ecdysozoa</taxon>
        <taxon>Arthropoda</taxon>
        <taxon>Hexapoda</taxon>
        <taxon>Insecta</taxon>
        <taxon>Pterygota</taxon>
        <taxon>Neoptera</taxon>
        <taxon>Endopterygota</taxon>
        <taxon>Coleoptera</taxon>
        <taxon>Polyphaga</taxon>
        <taxon>Cucujiformia</taxon>
        <taxon>Chrysomeloidea</taxon>
        <taxon>Chrysomelidae</taxon>
        <taxon>Galerucinae</taxon>
        <taxon>Diabroticina</taxon>
        <taxon>Diabroticites</taxon>
        <taxon>Diabrotica</taxon>
    </lineage>
</organism>
<feature type="compositionally biased region" description="Polar residues" evidence="1">
    <location>
        <begin position="272"/>
        <end position="284"/>
    </location>
</feature>
<evidence type="ECO:0000313" key="4">
    <source>
        <dbReference type="Proteomes" id="UP001652700"/>
    </source>
</evidence>
<dbReference type="RefSeq" id="XP_050503041.1">
    <property type="nucleotide sequence ID" value="XM_050647084.1"/>
</dbReference>
<feature type="domain" description="PiggyBac transposable element-derived protein" evidence="2">
    <location>
        <begin position="2"/>
        <end position="220"/>
    </location>
</feature>
<dbReference type="Proteomes" id="UP001652700">
    <property type="component" value="Unplaced"/>
</dbReference>
<name>A0ABM5JYM5_DIAVI</name>
<dbReference type="InterPro" id="IPR029526">
    <property type="entry name" value="PGBD"/>
</dbReference>
<dbReference type="EnsemblMetazoa" id="XM_050647084.1">
    <property type="protein sequence ID" value="XP_050503041.1"/>
    <property type="gene ID" value="LOC126882258"/>
</dbReference>
<dbReference type="Pfam" id="PF13843">
    <property type="entry name" value="DDE_Tnp_1_7"/>
    <property type="match status" value="1"/>
</dbReference>